<feature type="region of interest" description="Disordered" evidence="1">
    <location>
        <begin position="1"/>
        <end position="20"/>
    </location>
</feature>
<name>A0A1Y1M4J0_PHOPY</name>
<protein>
    <submittedName>
        <fullName evidence="2">Uncharacterized protein</fullName>
    </submittedName>
</protein>
<dbReference type="AlphaFoldDB" id="A0A1Y1M4J0"/>
<feature type="compositionally biased region" description="Basic and acidic residues" evidence="1">
    <location>
        <begin position="1"/>
        <end position="17"/>
    </location>
</feature>
<accession>A0A1Y1M4J0</accession>
<sequence>MARREELGENDAQDRRTKGSIIGAVKRNRLGNEGKIRREGRRKKYRYRFRFTTELGDEEKQTRDKRELLLERTERIANMSRNMEDDNGENTHTWGTGWVIIS</sequence>
<evidence type="ECO:0000256" key="1">
    <source>
        <dbReference type="SAM" id="MobiDB-lite"/>
    </source>
</evidence>
<proteinExistence type="predicted"/>
<evidence type="ECO:0000313" key="2">
    <source>
        <dbReference type="EMBL" id="JAV78127.1"/>
    </source>
</evidence>
<dbReference type="EMBL" id="GEZM01044606">
    <property type="protein sequence ID" value="JAV78127.1"/>
    <property type="molecule type" value="Transcribed_RNA"/>
</dbReference>
<organism evidence="2">
    <name type="scientific">Photinus pyralis</name>
    <name type="common">Common eastern firefly</name>
    <name type="synonym">Lampyris pyralis</name>
    <dbReference type="NCBI Taxonomy" id="7054"/>
    <lineage>
        <taxon>Eukaryota</taxon>
        <taxon>Metazoa</taxon>
        <taxon>Ecdysozoa</taxon>
        <taxon>Arthropoda</taxon>
        <taxon>Hexapoda</taxon>
        <taxon>Insecta</taxon>
        <taxon>Pterygota</taxon>
        <taxon>Neoptera</taxon>
        <taxon>Endopterygota</taxon>
        <taxon>Coleoptera</taxon>
        <taxon>Polyphaga</taxon>
        <taxon>Elateriformia</taxon>
        <taxon>Elateroidea</taxon>
        <taxon>Lampyridae</taxon>
        <taxon>Lampyrinae</taxon>
        <taxon>Photinus</taxon>
    </lineage>
</organism>
<reference evidence="2" key="1">
    <citation type="journal article" date="2016" name="Sci. Rep.">
        <title>Molecular characterization of firefly nuptial gifts: a multi-omics approach sheds light on postcopulatory sexual selection.</title>
        <authorList>
            <person name="Al-Wathiqui N."/>
            <person name="Fallon T.R."/>
            <person name="South A."/>
            <person name="Weng J.K."/>
            <person name="Lewis S.M."/>
        </authorList>
    </citation>
    <scope>NUCLEOTIDE SEQUENCE</scope>
</reference>